<dbReference type="InterPro" id="IPR029069">
    <property type="entry name" value="HotDog_dom_sf"/>
</dbReference>
<organism evidence="1 2">
    <name type="scientific">Candidatus Desulfatibia profunda</name>
    <dbReference type="NCBI Taxonomy" id="2841695"/>
    <lineage>
        <taxon>Bacteria</taxon>
        <taxon>Pseudomonadati</taxon>
        <taxon>Thermodesulfobacteriota</taxon>
        <taxon>Desulfobacteria</taxon>
        <taxon>Desulfobacterales</taxon>
        <taxon>Desulfobacterales incertae sedis</taxon>
        <taxon>Candidatus Desulfatibia</taxon>
    </lineage>
</organism>
<evidence type="ECO:0000313" key="2">
    <source>
        <dbReference type="Proteomes" id="UP000603434"/>
    </source>
</evidence>
<comment type="caution">
    <text evidence="1">The sequence shown here is derived from an EMBL/GenBank/DDBJ whole genome shotgun (WGS) entry which is preliminary data.</text>
</comment>
<protein>
    <submittedName>
        <fullName evidence="1">Uncharacterized protein</fullName>
    </submittedName>
</protein>
<dbReference type="Proteomes" id="UP000603434">
    <property type="component" value="Unassembled WGS sequence"/>
</dbReference>
<sequence>CEMALRYAGMILADFRGLTREGRKLVFSIVAGDGIDKISEGTHDRFIIDAAKFNAKMAAKINQK</sequence>
<dbReference type="SUPFAM" id="SSF54637">
    <property type="entry name" value="Thioesterase/thiol ester dehydrase-isomerase"/>
    <property type="match status" value="1"/>
</dbReference>
<name>A0A8J6TJB3_9BACT</name>
<dbReference type="AlphaFoldDB" id="A0A8J6TJB3"/>
<feature type="non-terminal residue" evidence="1">
    <location>
        <position position="1"/>
    </location>
</feature>
<dbReference type="EMBL" id="JACNJH010000170">
    <property type="protein sequence ID" value="MBC8362122.1"/>
    <property type="molecule type" value="Genomic_DNA"/>
</dbReference>
<evidence type="ECO:0000313" key="1">
    <source>
        <dbReference type="EMBL" id="MBC8362122.1"/>
    </source>
</evidence>
<accession>A0A8J6TJB3</accession>
<gene>
    <name evidence="1" type="ORF">H8E23_12075</name>
</gene>
<reference evidence="1 2" key="1">
    <citation type="submission" date="2020-08" db="EMBL/GenBank/DDBJ databases">
        <title>Bridging the membrane lipid divide: bacteria of the FCB group superphylum have the potential to synthesize archaeal ether lipids.</title>
        <authorList>
            <person name="Villanueva L."/>
            <person name="Von Meijenfeldt F.A.B."/>
            <person name="Westbye A.B."/>
            <person name="Yadav S."/>
            <person name="Hopmans E.C."/>
            <person name="Dutilh B.E."/>
            <person name="Sinninghe Damste J.S."/>
        </authorList>
    </citation>
    <scope>NUCLEOTIDE SEQUENCE [LARGE SCALE GENOMIC DNA]</scope>
    <source>
        <strain evidence="1">NIOZ-UU30</strain>
    </source>
</reference>
<proteinExistence type="predicted"/>
<dbReference type="Gene3D" id="3.10.129.10">
    <property type="entry name" value="Hotdog Thioesterase"/>
    <property type="match status" value="1"/>
</dbReference>